<dbReference type="Proteomes" id="UP000321204">
    <property type="component" value="Chromosome"/>
</dbReference>
<proteinExistence type="predicted"/>
<evidence type="ECO:0000313" key="1">
    <source>
        <dbReference type="EMBL" id="QEC55314.1"/>
    </source>
</evidence>
<dbReference type="RefSeq" id="WP_146783757.1">
    <property type="nucleotide sequence ID" value="NZ_BAABIO010000002.1"/>
</dbReference>
<evidence type="ECO:0000313" key="2">
    <source>
        <dbReference type="Proteomes" id="UP000321204"/>
    </source>
</evidence>
<dbReference type="EMBL" id="CP042433">
    <property type="protein sequence ID" value="QEC55314.1"/>
    <property type="molecule type" value="Genomic_DNA"/>
</dbReference>
<dbReference type="KEGG" id="fgg:FSB75_05130"/>
<accession>A0A5B8UFH7</accession>
<sequence length="238" mass="27357">MTGIFFFGCSNGQTKSNPIVDTQPNKTMDNFEYTFKSAHPKAQALMTDEFFWSPIEETAPFGSDDGSDAAYGFRQWRLVNKTASPMSYLKDLIERWQYPYFNYNEMDTTKIKEYIGRKADLDEATIQQQIQTMKEVSKNSADTSSRKLDDNELREIIISSSNSMGIHFLVGQDNAIIGTGFAQFVLEGRIDNDIKNLTITAIKRQLLPLLINRWDDDYRDKRKQQLTRMLEVINRAGS</sequence>
<reference evidence="1 2" key="1">
    <citation type="journal article" date="2015" name="Int. J. Syst. Evol. Microbiol.">
        <title>Flavisolibacter ginsenosidimutans sp. nov., with ginsenoside-converting activity isolated from soil used for cultivating ginseng.</title>
        <authorList>
            <person name="Zhao Y."/>
            <person name="Liu Q."/>
            <person name="Kang M.S."/>
            <person name="Jin F."/>
            <person name="Yu H."/>
            <person name="Im W.T."/>
        </authorList>
    </citation>
    <scope>NUCLEOTIDE SEQUENCE [LARGE SCALE GENOMIC DNA]</scope>
    <source>
        <strain evidence="1 2">Gsoil 636</strain>
    </source>
</reference>
<name>A0A5B8UFH7_9BACT</name>
<protein>
    <submittedName>
        <fullName evidence="1">Uncharacterized protein</fullName>
    </submittedName>
</protein>
<organism evidence="1 2">
    <name type="scientific">Flavisolibacter ginsenosidimutans</name>
    <dbReference type="NCBI Taxonomy" id="661481"/>
    <lineage>
        <taxon>Bacteria</taxon>
        <taxon>Pseudomonadati</taxon>
        <taxon>Bacteroidota</taxon>
        <taxon>Chitinophagia</taxon>
        <taxon>Chitinophagales</taxon>
        <taxon>Chitinophagaceae</taxon>
        <taxon>Flavisolibacter</taxon>
    </lineage>
</organism>
<dbReference type="OrthoDB" id="665121at2"/>
<gene>
    <name evidence="1" type="ORF">FSB75_05130</name>
</gene>
<dbReference type="AlphaFoldDB" id="A0A5B8UFH7"/>
<keyword evidence="2" id="KW-1185">Reference proteome</keyword>